<evidence type="ECO:0000256" key="10">
    <source>
        <dbReference type="HAMAP-Rule" id="MF_00033"/>
    </source>
</evidence>
<feature type="binding site" evidence="10">
    <location>
        <position position="295"/>
    </location>
    <ligand>
        <name>UDP-N-acetyl-alpha-D-glucosamine</name>
        <dbReference type="ChEBI" id="CHEBI:57705"/>
    </ligand>
</feature>
<proteinExistence type="inferred from homology"/>
<evidence type="ECO:0000256" key="3">
    <source>
        <dbReference type="ARBA" id="ARBA00022676"/>
    </source>
</evidence>
<dbReference type="HAMAP" id="MF_00033">
    <property type="entry name" value="MurG"/>
    <property type="match status" value="1"/>
</dbReference>
<evidence type="ECO:0000313" key="14">
    <source>
        <dbReference type="Proteomes" id="UP000600946"/>
    </source>
</evidence>
<comment type="catalytic activity">
    <reaction evidence="10">
        <text>di-trans,octa-cis-undecaprenyl diphospho-N-acetyl-alpha-D-muramoyl-L-alanyl-D-glutamyl-meso-2,6-diaminopimeloyl-D-alanyl-D-alanine + UDP-N-acetyl-alpha-D-glucosamine = di-trans,octa-cis-undecaprenyl diphospho-[N-acetyl-alpha-D-glucosaminyl-(1-&gt;4)]-N-acetyl-alpha-D-muramoyl-L-alanyl-D-glutamyl-meso-2,6-diaminopimeloyl-D-alanyl-D-alanine + UDP + H(+)</text>
        <dbReference type="Rhea" id="RHEA:31227"/>
        <dbReference type="ChEBI" id="CHEBI:15378"/>
        <dbReference type="ChEBI" id="CHEBI:57705"/>
        <dbReference type="ChEBI" id="CHEBI:58223"/>
        <dbReference type="ChEBI" id="CHEBI:61387"/>
        <dbReference type="ChEBI" id="CHEBI:61388"/>
        <dbReference type="EC" id="2.4.1.227"/>
    </reaction>
</comment>
<evidence type="ECO:0000256" key="6">
    <source>
        <dbReference type="ARBA" id="ARBA00022984"/>
    </source>
</evidence>
<feature type="domain" description="Glycosyl transferase family 28 C-terminal" evidence="12">
    <location>
        <begin position="191"/>
        <end position="343"/>
    </location>
</feature>
<evidence type="ECO:0000313" key="13">
    <source>
        <dbReference type="EMBL" id="GGY60072.1"/>
    </source>
</evidence>
<keyword evidence="6 10" id="KW-0573">Peptidoglycan synthesis</keyword>
<evidence type="ECO:0000256" key="4">
    <source>
        <dbReference type="ARBA" id="ARBA00022679"/>
    </source>
</evidence>
<feature type="binding site" evidence="10">
    <location>
        <position position="121"/>
    </location>
    <ligand>
        <name>UDP-N-acetyl-alpha-D-glucosamine</name>
        <dbReference type="ChEBI" id="CHEBI:57705"/>
    </ligand>
</feature>
<comment type="similarity">
    <text evidence="10">Belongs to the glycosyltransferase 28 family. MurG subfamily.</text>
</comment>
<keyword evidence="2 10" id="KW-0132">Cell division</keyword>
<dbReference type="PANTHER" id="PTHR21015">
    <property type="entry name" value="UDP-N-ACETYLGLUCOSAMINE--N-ACETYLMURAMYL-(PENTAPEPTIDE) PYROPHOSPHORYL-UNDECAPRENOL N-ACETYLGLUCOSAMINE TRANSFERASE 1"/>
    <property type="match status" value="1"/>
</dbReference>
<evidence type="ECO:0000256" key="9">
    <source>
        <dbReference type="ARBA" id="ARBA00023316"/>
    </source>
</evidence>
<keyword evidence="1 10" id="KW-1003">Cell membrane</keyword>
<feature type="domain" description="Glycosyltransferase family 28 N-terminal" evidence="11">
    <location>
        <begin position="3"/>
        <end position="138"/>
    </location>
</feature>
<dbReference type="EMBL" id="BMUU01000014">
    <property type="protein sequence ID" value="GGY60072.1"/>
    <property type="molecule type" value="Genomic_DNA"/>
</dbReference>
<keyword evidence="7 10" id="KW-0472">Membrane</keyword>
<evidence type="ECO:0000256" key="8">
    <source>
        <dbReference type="ARBA" id="ARBA00023306"/>
    </source>
</evidence>
<keyword evidence="14" id="KW-1185">Reference proteome</keyword>
<evidence type="ECO:0000259" key="12">
    <source>
        <dbReference type="Pfam" id="PF04101"/>
    </source>
</evidence>
<dbReference type="GO" id="GO:0016740">
    <property type="term" value="F:transferase activity"/>
    <property type="evidence" value="ECO:0007669"/>
    <property type="project" value="UniProtKB-KW"/>
</dbReference>
<keyword evidence="3 10" id="KW-0328">Glycosyltransferase</keyword>
<comment type="pathway">
    <text evidence="10">Cell wall biogenesis; peptidoglycan biosynthesis.</text>
</comment>
<evidence type="ECO:0000256" key="2">
    <source>
        <dbReference type="ARBA" id="ARBA00022618"/>
    </source>
</evidence>
<dbReference type="InterPro" id="IPR004276">
    <property type="entry name" value="GlycoTrans_28_N"/>
</dbReference>
<evidence type="ECO:0000256" key="1">
    <source>
        <dbReference type="ARBA" id="ARBA00022475"/>
    </source>
</evidence>
<evidence type="ECO:0000256" key="7">
    <source>
        <dbReference type="ARBA" id="ARBA00023136"/>
    </source>
</evidence>
<sequence length="374" mass="38439">MIGAGGTGGHIYPGLALAEALRRAVPDAVISFVGTTRGLEGELIPRAGYRLHTVDMIPFDPSLGAKRYLLPAALLRSGAQCRAILKAQGAQVAVGMGGYPSAPVIVGARMAGLPSLIHESNAVPGRANQFAARLTPNIAVAFDRSRAHLSGGQDALTTGMPIAASLAALDRPALRAEARRALGVPPGARLVLVNGGSLGAARLTAAAVGLAERWRDRRDVHLHIKTGPAQLADTERQLSGLPGARAVPYLDRMDLAYAAADLVVCRAGSATVAELAATGVPAVLVPYPHAPGDHQTHNARVLSDAGAGLLVPDAETTAFRLAGLVEPLLADPARLAAMSGAADPGNHARAADLLAARVLELASYPTSYTREYAA</sequence>
<feature type="binding site" evidence="10">
    <location>
        <begin position="7"/>
        <end position="9"/>
    </location>
    <ligand>
        <name>UDP-N-acetyl-alpha-D-glucosamine</name>
        <dbReference type="ChEBI" id="CHEBI:57705"/>
    </ligand>
</feature>
<comment type="caution">
    <text evidence="13">The sequence shown here is derived from an EMBL/GenBank/DDBJ whole genome shotgun (WGS) entry which is preliminary data.</text>
</comment>
<dbReference type="PANTHER" id="PTHR21015:SF22">
    <property type="entry name" value="GLYCOSYLTRANSFERASE"/>
    <property type="match status" value="1"/>
</dbReference>
<dbReference type="Pfam" id="PF03033">
    <property type="entry name" value="Glyco_transf_28"/>
    <property type="match status" value="1"/>
</dbReference>
<evidence type="ECO:0000256" key="5">
    <source>
        <dbReference type="ARBA" id="ARBA00022960"/>
    </source>
</evidence>
<dbReference type="CDD" id="cd03785">
    <property type="entry name" value="GT28_MurG"/>
    <property type="match status" value="1"/>
</dbReference>
<dbReference type="Gene3D" id="3.40.50.2000">
    <property type="entry name" value="Glycogen Phosphorylase B"/>
    <property type="match status" value="2"/>
</dbReference>
<keyword evidence="4 10" id="KW-0808">Transferase</keyword>
<feature type="binding site" evidence="10">
    <location>
        <position position="197"/>
    </location>
    <ligand>
        <name>UDP-N-acetyl-alpha-D-glucosamine</name>
        <dbReference type="ChEBI" id="CHEBI:57705"/>
    </ligand>
</feature>
<evidence type="ECO:0000259" key="11">
    <source>
        <dbReference type="Pfam" id="PF03033"/>
    </source>
</evidence>
<comment type="subcellular location">
    <subcellularLocation>
        <location evidence="10">Cell membrane</location>
        <topology evidence="10">Peripheral membrane protein</topology>
        <orientation evidence="10">Cytoplasmic side</orientation>
    </subcellularLocation>
</comment>
<dbReference type="EC" id="2.4.1.227" evidence="10"/>
<keyword evidence="9 10" id="KW-0961">Cell wall biogenesis/degradation</keyword>
<gene>
    <name evidence="10 13" type="primary">murG</name>
    <name evidence="13" type="ORF">GCM10010326_63480</name>
</gene>
<comment type="caution">
    <text evidence="10">Lacks conserved residue(s) required for the propagation of feature annotation.</text>
</comment>
<dbReference type="Pfam" id="PF04101">
    <property type="entry name" value="Glyco_tran_28_C"/>
    <property type="match status" value="1"/>
</dbReference>
<protein>
    <recommendedName>
        <fullName evidence="10">UDP-N-acetylglucosamine--N-acetylmuramyl-(pentapeptide) pyrophosphoryl-undecaprenol N-acetylglucosamine transferase</fullName>
        <ecNumber evidence="10">2.4.1.227</ecNumber>
    </recommendedName>
    <alternativeName>
        <fullName evidence="10">Undecaprenyl-PP-MurNAc-pentapeptide-UDPGlcNAc GlcNAc transferase</fullName>
    </alternativeName>
</protein>
<comment type="function">
    <text evidence="10">Cell wall formation. Catalyzes the transfer of a GlcNAc subunit on undecaprenyl-pyrophosphoryl-MurNAc-pentapeptide (lipid intermediate I) to form undecaprenyl-pyrophosphoryl-MurNAc-(pentapeptide)GlcNAc (lipid intermediate II).</text>
</comment>
<organism evidence="13 14">
    <name type="scientific">Streptomyces xanthochromogenes</name>
    <dbReference type="NCBI Taxonomy" id="67384"/>
    <lineage>
        <taxon>Bacteria</taxon>
        <taxon>Bacillati</taxon>
        <taxon>Actinomycetota</taxon>
        <taxon>Actinomycetes</taxon>
        <taxon>Kitasatosporales</taxon>
        <taxon>Streptomycetaceae</taxon>
        <taxon>Streptomyces</taxon>
    </lineage>
</organism>
<dbReference type="SUPFAM" id="SSF53756">
    <property type="entry name" value="UDP-Glycosyltransferase/glycogen phosphorylase"/>
    <property type="match status" value="1"/>
</dbReference>
<accession>A0ABQ3APM7</accession>
<keyword evidence="5 10" id="KW-0133">Cell shape</keyword>
<reference evidence="14" key="1">
    <citation type="journal article" date="2019" name="Int. J. Syst. Evol. Microbiol.">
        <title>The Global Catalogue of Microorganisms (GCM) 10K type strain sequencing project: providing services to taxonomists for standard genome sequencing and annotation.</title>
        <authorList>
            <consortium name="The Broad Institute Genomics Platform"/>
            <consortium name="The Broad Institute Genome Sequencing Center for Infectious Disease"/>
            <person name="Wu L."/>
            <person name="Ma J."/>
        </authorList>
    </citation>
    <scope>NUCLEOTIDE SEQUENCE [LARGE SCALE GENOMIC DNA]</scope>
    <source>
        <strain evidence="14">JCM 4594</strain>
    </source>
</reference>
<name>A0ABQ3APM7_9ACTN</name>
<dbReference type="InterPro" id="IPR006009">
    <property type="entry name" value="GlcNAc_MurG"/>
</dbReference>
<dbReference type="InterPro" id="IPR007235">
    <property type="entry name" value="Glyco_trans_28_C"/>
</dbReference>
<keyword evidence="8 10" id="KW-0131">Cell cycle</keyword>
<dbReference type="Proteomes" id="UP000600946">
    <property type="component" value="Unassembled WGS sequence"/>
</dbReference>